<organism evidence="4 5">
    <name type="scientific">Apiospora kogelbergensis</name>
    <dbReference type="NCBI Taxonomy" id="1337665"/>
    <lineage>
        <taxon>Eukaryota</taxon>
        <taxon>Fungi</taxon>
        <taxon>Dikarya</taxon>
        <taxon>Ascomycota</taxon>
        <taxon>Pezizomycotina</taxon>
        <taxon>Sordariomycetes</taxon>
        <taxon>Xylariomycetidae</taxon>
        <taxon>Amphisphaeriales</taxon>
        <taxon>Apiosporaceae</taxon>
        <taxon>Apiospora</taxon>
    </lineage>
</organism>
<feature type="transmembrane region" description="Helical" evidence="2">
    <location>
        <begin position="628"/>
        <end position="652"/>
    </location>
</feature>
<gene>
    <name evidence="4" type="ORF">PG999_005919</name>
</gene>
<keyword evidence="2" id="KW-0472">Membrane</keyword>
<protein>
    <recommendedName>
        <fullName evidence="3">DUF6536 domain-containing protein</fullName>
    </recommendedName>
</protein>
<name>A0AAW0QPX5_9PEZI</name>
<dbReference type="AlphaFoldDB" id="A0AAW0QPX5"/>
<keyword evidence="5" id="KW-1185">Reference proteome</keyword>
<comment type="caution">
    <text evidence="4">The sequence shown here is derived from an EMBL/GenBank/DDBJ whole genome shotgun (WGS) entry which is preliminary data.</text>
</comment>
<evidence type="ECO:0000259" key="3">
    <source>
        <dbReference type="Pfam" id="PF20163"/>
    </source>
</evidence>
<feature type="compositionally biased region" description="Basic residues" evidence="1">
    <location>
        <begin position="500"/>
        <end position="515"/>
    </location>
</feature>
<sequence length="996" mass="107875">MATWEPVPQSEQRPVSRWSEDNDAPAAGSHTLNAYIPPYRLLGRLRDSPVFNSRGRGHDREKGTSSEAFHNFLQRIRGSQTGIVLCILVCTLVFALNAATVVLSVLQVVNRGGGDGSVGNSDNNPQQGPAGINTEVVTFYQGGCDTIRTFSIVLRLAINLLATSLLACSNYCMQILASPSRSEIDLVHRKKRWLWVGVPNLGNLPYIGLERAAMCLLLITSTLPLHVLWNAALVETISANDYYVGGVTEDFFSSDANFNMSPEAFVADWFHGSQGRFKDVWFSSVSGANVTNLTATDCIRAYASPVVGLYRNLALVFDTRNETNSFLFAGTYMIGTDEEGDGAAVGLGDSWVCGLPAPSSSLPCEFRALADGNSTSWEPLSSTVGWSALASSNPYLEGLARSNVAVKYCMAQNVDPDDSSSPLSCRLIALPILQYAVLGANALMLLCSIGTWLLVRRSAKHEGEERIVTNGDLIASYLREPDLRFAGRCLASARLVMKAKRERNRHHGRRRRRRVSATTRAAQVNGADEQRSEDMDVYEDEDDEEEEGTAVGFWNSSQPMPLPWIGRTRRRTTVLGSHEKAGFTLERGDSRGHAKPQLGCFGQKPDAETTTMAEELGRKSAPRWHTGVPGFVVQFLPAILCILAILGLFFGFRLQENLSLGGFGQPRVETIAGVPARLSNGSSTNHWGTAANALIANTPQLAAVYVYLTCNTALTTMLAHAEVSRFAVRRGGLRVSSPRPDTAQYSTFHLHLPLYLSLLLLLTCAALHWLLSESLFLLRVAVYASGRGNVDAPPLPRAVMTAVGYAPAPILAATGLLALLIGIVLAVGWFRRYMGAERMPLFATCSASLAAATCPTSSFFFPQVIFAGSGGGRRGGIISAVDPASAVPHQRRSRVGSWVESVGLTATTTITTTSHARAPEAGMAYGNPSRDELGVVSSAFPDPEVGSYAYYRVRRFEEKLSEHGLAWGTVDDSDPVHHATFSLGPVLPLERGQFYA</sequence>
<feature type="region of interest" description="Disordered" evidence="1">
    <location>
        <begin position="500"/>
        <end position="542"/>
    </location>
</feature>
<feature type="transmembrane region" description="Helical" evidence="2">
    <location>
        <begin position="432"/>
        <end position="455"/>
    </location>
</feature>
<dbReference type="Pfam" id="PF20163">
    <property type="entry name" value="DUF6536"/>
    <property type="match status" value="1"/>
</dbReference>
<dbReference type="PANTHER" id="PTHR35395">
    <property type="entry name" value="DUF6536 DOMAIN-CONTAINING PROTEIN"/>
    <property type="match status" value="1"/>
</dbReference>
<reference evidence="4 5" key="1">
    <citation type="submission" date="2023-01" db="EMBL/GenBank/DDBJ databases">
        <title>Analysis of 21 Apiospora genomes using comparative genomics revels a genus with tremendous synthesis potential of carbohydrate active enzymes and secondary metabolites.</title>
        <authorList>
            <person name="Sorensen T."/>
        </authorList>
    </citation>
    <scope>NUCLEOTIDE SEQUENCE [LARGE SCALE GENOMIC DNA]</scope>
    <source>
        <strain evidence="4 5">CBS 117206</strain>
    </source>
</reference>
<dbReference type="EMBL" id="JAQQWP010000006">
    <property type="protein sequence ID" value="KAK8113850.1"/>
    <property type="molecule type" value="Genomic_DNA"/>
</dbReference>
<dbReference type="Proteomes" id="UP001392437">
    <property type="component" value="Unassembled WGS sequence"/>
</dbReference>
<keyword evidence="2" id="KW-0812">Transmembrane</keyword>
<evidence type="ECO:0000256" key="2">
    <source>
        <dbReference type="SAM" id="Phobius"/>
    </source>
</evidence>
<feature type="domain" description="DUF6536" evidence="3">
    <location>
        <begin position="81"/>
        <end position="252"/>
    </location>
</feature>
<evidence type="ECO:0000313" key="5">
    <source>
        <dbReference type="Proteomes" id="UP001392437"/>
    </source>
</evidence>
<evidence type="ECO:0000256" key="1">
    <source>
        <dbReference type="SAM" id="MobiDB-lite"/>
    </source>
</evidence>
<evidence type="ECO:0000313" key="4">
    <source>
        <dbReference type="EMBL" id="KAK8113850.1"/>
    </source>
</evidence>
<feature type="transmembrane region" description="Helical" evidence="2">
    <location>
        <begin position="83"/>
        <end position="106"/>
    </location>
</feature>
<dbReference type="PANTHER" id="PTHR35395:SF1">
    <property type="entry name" value="DUF6536 DOMAIN-CONTAINING PROTEIN"/>
    <property type="match status" value="1"/>
</dbReference>
<dbReference type="InterPro" id="IPR046623">
    <property type="entry name" value="DUF6536"/>
</dbReference>
<proteinExistence type="predicted"/>
<accession>A0AAW0QPX5</accession>
<keyword evidence="2" id="KW-1133">Transmembrane helix</keyword>
<feature type="transmembrane region" description="Helical" evidence="2">
    <location>
        <begin position="748"/>
        <end position="771"/>
    </location>
</feature>
<feature type="region of interest" description="Disordered" evidence="1">
    <location>
        <begin position="1"/>
        <end position="31"/>
    </location>
</feature>
<feature type="transmembrane region" description="Helical" evidence="2">
    <location>
        <begin position="810"/>
        <end position="830"/>
    </location>
</feature>